<evidence type="ECO:0000256" key="5">
    <source>
        <dbReference type="ARBA" id="ARBA00023136"/>
    </source>
</evidence>
<evidence type="ECO:0000313" key="9">
    <source>
        <dbReference type="EMBL" id="KAJ8874426.1"/>
    </source>
</evidence>
<keyword evidence="3" id="KW-0812">Transmembrane</keyword>
<organism evidence="9 10">
    <name type="scientific">Dryococelus australis</name>
    <dbReference type="NCBI Taxonomy" id="614101"/>
    <lineage>
        <taxon>Eukaryota</taxon>
        <taxon>Metazoa</taxon>
        <taxon>Ecdysozoa</taxon>
        <taxon>Arthropoda</taxon>
        <taxon>Hexapoda</taxon>
        <taxon>Insecta</taxon>
        <taxon>Pterygota</taxon>
        <taxon>Neoptera</taxon>
        <taxon>Polyneoptera</taxon>
        <taxon>Phasmatodea</taxon>
        <taxon>Verophasmatodea</taxon>
        <taxon>Anareolatae</taxon>
        <taxon>Phasmatidae</taxon>
        <taxon>Eurycanthinae</taxon>
        <taxon>Dryococelus</taxon>
    </lineage>
</organism>
<evidence type="ECO:0000256" key="6">
    <source>
        <dbReference type="ARBA" id="ARBA00023170"/>
    </source>
</evidence>
<keyword evidence="10" id="KW-1185">Reference proteome</keyword>
<keyword evidence="4" id="KW-1133">Transmembrane helix</keyword>
<keyword evidence="5" id="KW-0472">Membrane</keyword>
<dbReference type="EMBL" id="JARBHB010000010">
    <property type="protein sequence ID" value="KAJ8874426.1"/>
    <property type="molecule type" value="Genomic_DNA"/>
</dbReference>
<evidence type="ECO:0000256" key="2">
    <source>
        <dbReference type="ARBA" id="ARBA00022475"/>
    </source>
</evidence>
<reference evidence="9 10" key="1">
    <citation type="submission" date="2023-02" db="EMBL/GenBank/DDBJ databases">
        <title>LHISI_Scaffold_Assembly.</title>
        <authorList>
            <person name="Stuart O.P."/>
            <person name="Cleave R."/>
            <person name="Magrath M.J.L."/>
            <person name="Mikheyev A.S."/>
        </authorList>
    </citation>
    <scope>NUCLEOTIDE SEQUENCE [LARGE SCALE GENOMIC DNA]</scope>
    <source>
        <strain evidence="9">Daus_M_001</strain>
        <tissue evidence="9">Leg muscle</tissue>
    </source>
</reference>
<proteinExistence type="predicted"/>
<sequence length="717" mass="80896">MDSRFSHCSAPCLRHGPSPLLEVSTGLATTQECSGETCWHLGPPGWQSLTEATRSYVCERREVWMMIGDCGTMASEVFVAGMYERVVIGVSMEQRRNKMAEETGDPRENPPTSSIVWHDSHNSIYPHEQICISCIVPKAKQIPSYMNIAMPFSRGTWVLYWCSSIVLGGTWKVIARYDREEVSRSRTFADAVRLMVLGNTYYNPISAVQRLFVLWCLVCNLVMSSLYQGFLSSCLTQPHFYPDINSFKELFATYLPISLPIADADSEEYFENTEFDDDTIELIGRAVNIADDAEAFGMMMRYRNVSRVYGKFPALYEVSRPEYYRNGFPMLHVIDSCYYNFPVVLFSESSSNPFLHRINTISVRLGEAGIITKVRREYVEESRKKTATNKLTLEPVDAADHDGRNKTSRRHDGGVWDGTISKATPSYFRPIDLSLRGLESRCGRLKRVWSGAGRNEGAGETEDPRENPLINGIDTCENPVIRQTIEPGSPWWEASGANRSATRPNIRKPRSQSPAQPIGEEIYVRIKGTSTPFRFVLIHSEGAGVSLGSRVRKCTAGRNVEFRFAIKHSSHHPSTRRASLVCFACASSIRNVSVRGNSTILSKFTHGPRPVYIHAQLLRFCWERRCRQVHRHDENTARLARRSDEALGVRASVAHPRENPPNNGIVQHDSHLRKSGDPGRVLNPVRLGVKTRWISSSCTLKSPLLSDQSVHARPRRL</sequence>
<dbReference type="Proteomes" id="UP001159363">
    <property type="component" value="Chromosome 9"/>
</dbReference>
<keyword evidence="2" id="KW-1003">Cell membrane</keyword>
<evidence type="ECO:0000256" key="7">
    <source>
        <dbReference type="ARBA" id="ARBA00023180"/>
    </source>
</evidence>
<evidence type="ECO:0000256" key="1">
    <source>
        <dbReference type="ARBA" id="ARBA00004651"/>
    </source>
</evidence>
<accession>A0ABQ9GQV2</accession>
<dbReference type="PANTHER" id="PTHR42643:SF24">
    <property type="entry name" value="IONOTROPIC RECEPTOR 60A"/>
    <property type="match status" value="1"/>
</dbReference>
<name>A0ABQ9GQV2_9NEOP</name>
<feature type="region of interest" description="Disordered" evidence="8">
    <location>
        <begin position="487"/>
        <end position="514"/>
    </location>
</feature>
<evidence type="ECO:0000313" key="10">
    <source>
        <dbReference type="Proteomes" id="UP001159363"/>
    </source>
</evidence>
<gene>
    <name evidence="9" type="ORF">PR048_025275</name>
</gene>
<dbReference type="InterPro" id="IPR052192">
    <property type="entry name" value="Insect_Ionotropic_Sensory_Rcpt"/>
</dbReference>
<evidence type="ECO:0000256" key="4">
    <source>
        <dbReference type="ARBA" id="ARBA00022989"/>
    </source>
</evidence>
<feature type="compositionally biased region" description="Basic and acidic residues" evidence="8">
    <location>
        <begin position="668"/>
        <end position="677"/>
    </location>
</feature>
<evidence type="ECO:0008006" key="11">
    <source>
        <dbReference type="Google" id="ProtNLM"/>
    </source>
</evidence>
<feature type="region of interest" description="Disordered" evidence="8">
    <location>
        <begin position="654"/>
        <end position="680"/>
    </location>
</feature>
<dbReference type="PANTHER" id="PTHR42643">
    <property type="entry name" value="IONOTROPIC RECEPTOR 20A-RELATED"/>
    <property type="match status" value="1"/>
</dbReference>
<comment type="subcellular location">
    <subcellularLocation>
        <location evidence="1">Cell membrane</location>
        <topology evidence="1">Multi-pass membrane protein</topology>
    </subcellularLocation>
</comment>
<protein>
    <recommendedName>
        <fullName evidence="11">Ionotropic glutamate receptor C-terminal domain-containing protein</fullName>
    </recommendedName>
</protein>
<evidence type="ECO:0000256" key="3">
    <source>
        <dbReference type="ARBA" id="ARBA00022692"/>
    </source>
</evidence>
<keyword evidence="7" id="KW-0325">Glycoprotein</keyword>
<evidence type="ECO:0000256" key="8">
    <source>
        <dbReference type="SAM" id="MobiDB-lite"/>
    </source>
</evidence>
<comment type="caution">
    <text evidence="9">The sequence shown here is derived from an EMBL/GenBank/DDBJ whole genome shotgun (WGS) entry which is preliminary data.</text>
</comment>
<keyword evidence="6" id="KW-0675">Receptor</keyword>
<feature type="region of interest" description="Disordered" evidence="8">
    <location>
        <begin position="452"/>
        <end position="472"/>
    </location>
</feature>